<evidence type="ECO:0000256" key="1">
    <source>
        <dbReference type="ARBA" id="ARBA00003041"/>
    </source>
</evidence>
<sequence length="252" mass="28707">MQLSYNLIKSNSALEVSKKKIETNYISREETLEENKEQDIKSIEAEIRKSYESLGASILKKAKREAEELLMESRKTAIKIEKTSYEEGYAQGKENGFEDGYQEGLQKAKLETEEEVKRYIKKSEKILESANSKLKEYLKLKEKDIINIAFEMAAIIARKELQKSEGILPLLEDILNEAKAEENIIIKCNTAHVKAIEDKVDYYKKAYAIKGEIFIIEDPLMESGNAIVEKSTGKAIIGLDIGLEKLQEALFK</sequence>
<dbReference type="Pfam" id="PF02108">
    <property type="entry name" value="FliH"/>
    <property type="match status" value="1"/>
</dbReference>
<proteinExistence type="inferred from homology"/>
<evidence type="ECO:0000256" key="4">
    <source>
        <dbReference type="ARBA" id="ARBA00022795"/>
    </source>
</evidence>
<gene>
    <name evidence="9" type="ORF">NE398_12440</name>
</gene>
<keyword evidence="4" id="KW-1005">Bacterial flagellum biogenesis</keyword>
<dbReference type="InterPro" id="IPR018187">
    <property type="entry name" value="Asp/Glu_racemase_AS_1"/>
</dbReference>
<keyword evidence="10" id="KW-1185">Reference proteome</keyword>
<evidence type="ECO:0000256" key="5">
    <source>
        <dbReference type="ARBA" id="ARBA00022927"/>
    </source>
</evidence>
<evidence type="ECO:0000313" key="9">
    <source>
        <dbReference type="EMBL" id="MDC4240967.1"/>
    </source>
</evidence>
<evidence type="ECO:0000256" key="2">
    <source>
        <dbReference type="ARBA" id="ARBA00006602"/>
    </source>
</evidence>
<keyword evidence="7" id="KW-0175">Coiled coil</keyword>
<evidence type="ECO:0000313" key="10">
    <source>
        <dbReference type="Proteomes" id="UP001141183"/>
    </source>
</evidence>
<dbReference type="GO" id="GO:0044781">
    <property type="term" value="P:bacterial-type flagellum organization"/>
    <property type="evidence" value="ECO:0007669"/>
    <property type="project" value="UniProtKB-KW"/>
</dbReference>
<dbReference type="PANTHER" id="PTHR34982:SF1">
    <property type="entry name" value="FLAGELLAR ASSEMBLY PROTEIN FLIH"/>
    <property type="match status" value="1"/>
</dbReference>
<dbReference type="InterPro" id="IPR018035">
    <property type="entry name" value="Flagellar_FliH/T3SS_HrpE"/>
</dbReference>
<dbReference type="GO" id="GO:0005829">
    <property type="term" value="C:cytosol"/>
    <property type="evidence" value="ECO:0007669"/>
    <property type="project" value="TreeGrafter"/>
</dbReference>
<accession>A0A9X4B1P2</accession>
<dbReference type="AlphaFoldDB" id="A0A9X4B1P2"/>
<dbReference type="InterPro" id="IPR051472">
    <property type="entry name" value="T3SS_Stator/FliH"/>
</dbReference>
<evidence type="ECO:0000256" key="3">
    <source>
        <dbReference type="ARBA" id="ARBA00022448"/>
    </source>
</evidence>
<dbReference type="PANTHER" id="PTHR34982">
    <property type="entry name" value="YOP PROTEINS TRANSLOCATION PROTEIN L"/>
    <property type="match status" value="1"/>
</dbReference>
<keyword evidence="3" id="KW-0813">Transport</keyword>
<keyword evidence="5" id="KW-0653">Protein transport</keyword>
<dbReference type="EMBL" id="JAMRYU010000012">
    <property type="protein sequence ID" value="MDC4240967.1"/>
    <property type="molecule type" value="Genomic_DNA"/>
</dbReference>
<feature type="domain" description="Flagellar assembly protein FliH/Type III secretion system HrpE" evidence="8">
    <location>
        <begin position="120"/>
        <end position="233"/>
    </location>
</feature>
<dbReference type="GO" id="GO:0015031">
    <property type="term" value="P:protein transport"/>
    <property type="evidence" value="ECO:0007669"/>
    <property type="project" value="UniProtKB-KW"/>
</dbReference>
<evidence type="ECO:0000256" key="7">
    <source>
        <dbReference type="SAM" id="Coils"/>
    </source>
</evidence>
<reference evidence="9" key="1">
    <citation type="submission" date="2022-05" db="EMBL/GenBank/DDBJ databases">
        <title>Draft genome sequence of Clostridium tertium strain CP3 isolated from Peru.</title>
        <authorList>
            <person name="Hurtado R."/>
            <person name="Lima L."/>
            <person name="Sousa T."/>
            <person name="Jaiswal A.K."/>
            <person name="Tiwari S."/>
            <person name="Maturrano L."/>
            <person name="Brenig B."/>
            <person name="Azevedo V."/>
        </authorList>
    </citation>
    <scope>NUCLEOTIDE SEQUENCE</scope>
    <source>
        <strain evidence="9">CP3</strain>
    </source>
</reference>
<feature type="coiled-coil region" evidence="7">
    <location>
        <begin position="26"/>
        <end position="140"/>
    </location>
</feature>
<name>A0A9X4B1P2_9CLOT</name>
<comment type="function">
    <text evidence="1">Needed for flagellar regrowth and assembly.</text>
</comment>
<dbReference type="Proteomes" id="UP001141183">
    <property type="component" value="Unassembled WGS sequence"/>
</dbReference>
<comment type="caution">
    <text evidence="9">The sequence shown here is derived from an EMBL/GenBank/DDBJ whole genome shotgun (WGS) entry which is preliminary data.</text>
</comment>
<evidence type="ECO:0000256" key="6">
    <source>
        <dbReference type="ARBA" id="ARBA00023225"/>
    </source>
</evidence>
<dbReference type="PROSITE" id="PS00923">
    <property type="entry name" value="ASP_GLU_RACEMASE_1"/>
    <property type="match status" value="1"/>
</dbReference>
<organism evidence="9 10">
    <name type="scientific">Clostridium tertium</name>
    <dbReference type="NCBI Taxonomy" id="1559"/>
    <lineage>
        <taxon>Bacteria</taxon>
        <taxon>Bacillati</taxon>
        <taxon>Bacillota</taxon>
        <taxon>Clostridia</taxon>
        <taxon>Eubacteriales</taxon>
        <taxon>Clostridiaceae</taxon>
        <taxon>Clostridium</taxon>
    </lineage>
</organism>
<dbReference type="RefSeq" id="WP_008678046.1">
    <property type="nucleotide sequence ID" value="NZ_CABKOG010000003.1"/>
</dbReference>
<comment type="similarity">
    <text evidence="2">Belongs to the FliH family.</text>
</comment>
<protein>
    <submittedName>
        <fullName evidence="9">FliH/SctL family protein</fullName>
    </submittedName>
</protein>
<evidence type="ECO:0000259" key="8">
    <source>
        <dbReference type="Pfam" id="PF02108"/>
    </source>
</evidence>
<keyword evidence="6" id="KW-1006">Bacterial flagellum protein export</keyword>